<evidence type="ECO:0000313" key="3">
    <source>
        <dbReference type="EMBL" id="KAK2027136.1"/>
    </source>
</evidence>
<comment type="caution">
    <text evidence="3">The sequence shown here is derived from an EMBL/GenBank/DDBJ whole genome shotgun (WGS) entry which is preliminary data.</text>
</comment>
<feature type="chain" id="PRO_5042162037" description="Secreted protein" evidence="2">
    <location>
        <begin position="23"/>
        <end position="139"/>
    </location>
</feature>
<keyword evidence="4" id="KW-1185">Reference proteome</keyword>
<evidence type="ECO:0000256" key="1">
    <source>
        <dbReference type="SAM" id="MobiDB-lite"/>
    </source>
</evidence>
<gene>
    <name evidence="3" type="ORF">LX32DRAFT_454448</name>
</gene>
<dbReference type="AlphaFoldDB" id="A0AAD9HDP0"/>
<feature type="region of interest" description="Disordered" evidence="1">
    <location>
        <begin position="112"/>
        <end position="139"/>
    </location>
</feature>
<feature type="signal peptide" evidence="2">
    <location>
        <begin position="1"/>
        <end position="22"/>
    </location>
</feature>
<dbReference type="EMBL" id="MU842901">
    <property type="protein sequence ID" value="KAK2027136.1"/>
    <property type="molecule type" value="Genomic_DNA"/>
</dbReference>
<keyword evidence="2" id="KW-0732">Signal</keyword>
<protein>
    <recommendedName>
        <fullName evidence="5">Secreted protein</fullName>
    </recommendedName>
</protein>
<name>A0AAD9HDP0_9PEZI</name>
<organism evidence="3 4">
    <name type="scientific">Colletotrichum zoysiae</name>
    <dbReference type="NCBI Taxonomy" id="1216348"/>
    <lineage>
        <taxon>Eukaryota</taxon>
        <taxon>Fungi</taxon>
        <taxon>Dikarya</taxon>
        <taxon>Ascomycota</taxon>
        <taxon>Pezizomycotina</taxon>
        <taxon>Sordariomycetes</taxon>
        <taxon>Hypocreomycetidae</taxon>
        <taxon>Glomerellales</taxon>
        <taxon>Glomerellaceae</taxon>
        <taxon>Colletotrichum</taxon>
        <taxon>Colletotrichum graminicola species complex</taxon>
    </lineage>
</organism>
<proteinExistence type="predicted"/>
<evidence type="ECO:0000313" key="4">
    <source>
        <dbReference type="Proteomes" id="UP001232148"/>
    </source>
</evidence>
<evidence type="ECO:0008006" key="5">
    <source>
        <dbReference type="Google" id="ProtNLM"/>
    </source>
</evidence>
<evidence type="ECO:0000256" key="2">
    <source>
        <dbReference type="SAM" id="SignalP"/>
    </source>
</evidence>
<accession>A0AAD9HDP0</accession>
<dbReference type="Proteomes" id="UP001232148">
    <property type="component" value="Unassembled WGS sequence"/>
</dbReference>
<reference evidence="3" key="1">
    <citation type="submission" date="2021-06" db="EMBL/GenBank/DDBJ databases">
        <title>Comparative genomics, transcriptomics and evolutionary studies reveal genomic signatures of adaptation to plant cell wall in hemibiotrophic fungi.</title>
        <authorList>
            <consortium name="DOE Joint Genome Institute"/>
            <person name="Baroncelli R."/>
            <person name="Diaz J.F."/>
            <person name="Benocci T."/>
            <person name="Peng M."/>
            <person name="Battaglia E."/>
            <person name="Haridas S."/>
            <person name="Andreopoulos W."/>
            <person name="Labutti K."/>
            <person name="Pangilinan J."/>
            <person name="Floch G.L."/>
            <person name="Makela M.R."/>
            <person name="Henrissat B."/>
            <person name="Grigoriev I.V."/>
            <person name="Crouch J.A."/>
            <person name="De Vries R.P."/>
            <person name="Sukno S.A."/>
            <person name="Thon M.R."/>
        </authorList>
    </citation>
    <scope>NUCLEOTIDE SEQUENCE</scope>
    <source>
        <strain evidence="3">MAFF235873</strain>
    </source>
</reference>
<sequence length="139" mass="15211">MGLKVTVSILSILLRGRPALFGSSVYCNPIDVGLSAYPKASTKPNTTPVMPPSWANILSLIHEKRSNPNSILRPASLAFIHVHQNASWAAHPGRRSFPRVSSCRSYPYSLSPLISPPQQSEREARSSAQAVKHLSKIKK</sequence>